<dbReference type="Pfam" id="PF02585">
    <property type="entry name" value="PIG-L"/>
    <property type="match status" value="1"/>
</dbReference>
<dbReference type="AlphaFoldDB" id="A0A4U1I249"/>
<accession>A0A4U1I249</accession>
<dbReference type="Proteomes" id="UP000305539">
    <property type="component" value="Unassembled WGS sequence"/>
</dbReference>
<name>A0A4U1I249_9BURK</name>
<evidence type="ECO:0000313" key="2">
    <source>
        <dbReference type="Proteomes" id="UP000305539"/>
    </source>
</evidence>
<proteinExistence type="predicted"/>
<gene>
    <name evidence="1" type="ORF">FAZ69_18270</name>
</gene>
<comment type="caution">
    <text evidence="1">The sequence shown here is derived from an EMBL/GenBank/DDBJ whole genome shotgun (WGS) entry which is preliminary data.</text>
</comment>
<protein>
    <submittedName>
        <fullName evidence="1">PIG-L family deacetylase</fullName>
    </submittedName>
</protein>
<reference evidence="1 2" key="1">
    <citation type="submission" date="2019-04" db="EMBL/GenBank/DDBJ databases">
        <title>Trinickia sp. 7GSK02, isolated from subtropical forest soil.</title>
        <authorList>
            <person name="Gao Z.-H."/>
            <person name="Qiu L.-H."/>
        </authorList>
    </citation>
    <scope>NUCLEOTIDE SEQUENCE [LARGE SCALE GENOMIC DNA]</scope>
    <source>
        <strain evidence="1 2">7GSK02</strain>
    </source>
</reference>
<evidence type="ECO:0000313" key="1">
    <source>
        <dbReference type="EMBL" id="TKC87279.1"/>
    </source>
</evidence>
<dbReference type="EMBL" id="SWJE01000009">
    <property type="protein sequence ID" value="TKC87279.1"/>
    <property type="molecule type" value="Genomic_DNA"/>
</dbReference>
<dbReference type="SUPFAM" id="SSF102588">
    <property type="entry name" value="LmbE-like"/>
    <property type="match status" value="1"/>
</dbReference>
<dbReference type="InterPro" id="IPR024078">
    <property type="entry name" value="LmbE-like_dom_sf"/>
</dbReference>
<organism evidence="1 2">
    <name type="scientific">Trinickia terrae</name>
    <dbReference type="NCBI Taxonomy" id="2571161"/>
    <lineage>
        <taxon>Bacteria</taxon>
        <taxon>Pseudomonadati</taxon>
        <taxon>Pseudomonadota</taxon>
        <taxon>Betaproteobacteria</taxon>
        <taxon>Burkholderiales</taxon>
        <taxon>Burkholderiaceae</taxon>
        <taxon>Trinickia</taxon>
    </lineage>
</organism>
<dbReference type="RefSeq" id="WP_136896488.1">
    <property type="nucleotide sequence ID" value="NZ_SWJE01000009.1"/>
</dbReference>
<dbReference type="Gene3D" id="3.40.50.10320">
    <property type="entry name" value="LmbE-like"/>
    <property type="match status" value="1"/>
</dbReference>
<keyword evidence="2" id="KW-1185">Reference proteome</keyword>
<dbReference type="InterPro" id="IPR003737">
    <property type="entry name" value="GlcNAc_PI_deacetylase-related"/>
</dbReference>
<sequence>MSTRAPVLYLSPHRDDIAYSLAGRVLSARGPRGAGIAVTVFTRSDFAPYARAGLTADEITQLRALEEARACRALNLETMALPFAEAPLRGYGSDALFVDEAAALRDPIVDTLAERFAALHAQLKPCAVYAPLGIGGHVDHLVTRAAAQIAFGPHCPLPLYEDLPYAGELDEAGYRSALQCCTGERRGELTAAGGWLADKLGVLSFYASQVARKDLDAVISHTNRIGGERVWIAG</sequence>
<dbReference type="OrthoDB" id="9816564at2"/>